<keyword evidence="2" id="KW-1185">Reference proteome</keyword>
<comment type="caution">
    <text evidence="1">The sequence shown here is derived from an EMBL/GenBank/DDBJ whole genome shotgun (WGS) entry which is preliminary data.</text>
</comment>
<evidence type="ECO:0000313" key="1">
    <source>
        <dbReference type="EMBL" id="EPS38740.1"/>
    </source>
</evidence>
<dbReference type="OrthoDB" id="10454617at2759"/>
<proteinExistence type="predicted"/>
<sequence>MQTPEITVETPPPSYTLWGGVHICPDDYSPSTAPFPYICPRSNYGYSPDLRLPRYGSVDLKPIIVGYNHRDDYVKGRGHSWAPYTPYSGDATGVQFETTKHTRPKKKGFWRKLFSDCLCR</sequence>
<protein>
    <submittedName>
        <fullName evidence="1">Uncharacterized protein</fullName>
    </submittedName>
</protein>
<organism evidence="1 2">
    <name type="scientific">Dactylellina haptotyla (strain CBS 200.50)</name>
    <name type="common">Nematode-trapping fungus</name>
    <name type="synonym">Monacrosporium haptotylum</name>
    <dbReference type="NCBI Taxonomy" id="1284197"/>
    <lineage>
        <taxon>Eukaryota</taxon>
        <taxon>Fungi</taxon>
        <taxon>Dikarya</taxon>
        <taxon>Ascomycota</taxon>
        <taxon>Pezizomycotina</taxon>
        <taxon>Orbiliomycetes</taxon>
        <taxon>Orbiliales</taxon>
        <taxon>Orbiliaceae</taxon>
        <taxon>Dactylellina</taxon>
    </lineage>
</organism>
<reference evidence="1 2" key="1">
    <citation type="journal article" date="2013" name="PLoS Genet.">
        <title>Genomic mechanisms accounting for the adaptation to parasitism in nematode-trapping fungi.</title>
        <authorList>
            <person name="Meerupati T."/>
            <person name="Andersson K.M."/>
            <person name="Friman E."/>
            <person name="Kumar D."/>
            <person name="Tunlid A."/>
            <person name="Ahren D."/>
        </authorList>
    </citation>
    <scope>NUCLEOTIDE SEQUENCE [LARGE SCALE GENOMIC DNA]</scope>
    <source>
        <strain evidence="1 2">CBS 200.50</strain>
    </source>
</reference>
<evidence type="ECO:0000313" key="2">
    <source>
        <dbReference type="Proteomes" id="UP000015100"/>
    </source>
</evidence>
<dbReference type="OMA" id="ICPRSEY"/>
<gene>
    <name evidence="1" type="ORF">H072_7559</name>
</gene>
<accession>S8A6W3</accession>
<dbReference type="HOGENOM" id="CLU_2049619_0_0_1"/>
<dbReference type="Proteomes" id="UP000015100">
    <property type="component" value="Unassembled WGS sequence"/>
</dbReference>
<name>S8A6W3_DACHA</name>
<reference evidence="2" key="2">
    <citation type="submission" date="2013-04" db="EMBL/GenBank/DDBJ databases">
        <title>Genomic mechanisms accounting for the adaptation to parasitism in nematode-trapping fungi.</title>
        <authorList>
            <person name="Ahren D.G."/>
        </authorList>
    </citation>
    <scope>NUCLEOTIDE SEQUENCE [LARGE SCALE GENOMIC DNA]</scope>
    <source>
        <strain evidence="2">CBS 200.50</strain>
    </source>
</reference>
<dbReference type="AlphaFoldDB" id="S8A6W3"/>
<dbReference type="EMBL" id="AQGS01000532">
    <property type="protein sequence ID" value="EPS38740.1"/>
    <property type="molecule type" value="Genomic_DNA"/>
</dbReference>